<accession>U9UTS7</accession>
<dbReference type="AlphaFoldDB" id="U9UTS7"/>
<dbReference type="SUPFAM" id="SSF52540">
    <property type="entry name" value="P-loop containing nucleoside triphosphate hydrolases"/>
    <property type="match status" value="1"/>
</dbReference>
<proteinExistence type="predicted"/>
<protein>
    <recommendedName>
        <fullName evidence="2">AAA domain-containing protein</fullName>
    </recommendedName>
</protein>
<dbReference type="InterPro" id="IPR027417">
    <property type="entry name" value="P-loop_NTPase"/>
</dbReference>
<reference evidence="1" key="1">
    <citation type="submission" date="2013-07" db="EMBL/GenBank/DDBJ databases">
        <title>The genome of an arbuscular mycorrhizal fungus provides insights into the evolution of the oldest plant symbiosis.</title>
        <authorList>
            <consortium name="DOE Joint Genome Institute"/>
            <person name="Tisserant E."/>
            <person name="Malbreil M."/>
            <person name="Kuo A."/>
            <person name="Kohler A."/>
            <person name="Symeonidi A."/>
            <person name="Balestrini R."/>
            <person name="Charron P."/>
            <person name="Duensing N."/>
            <person name="Frei-dit-Frey N."/>
            <person name="Gianinazzi-Pearson V."/>
            <person name="Gilbert B."/>
            <person name="Handa Y."/>
            <person name="Hijri M."/>
            <person name="Kaul R."/>
            <person name="Kawaguchi M."/>
            <person name="Krajinski F."/>
            <person name="Lammers P."/>
            <person name="Lapierre D."/>
            <person name="Masclaux F.G."/>
            <person name="Murat C."/>
            <person name="Morin E."/>
            <person name="Ndikumana S."/>
            <person name="Pagni M."/>
            <person name="Petitpierre D."/>
            <person name="Requena N."/>
            <person name="Rosikiewicz P."/>
            <person name="Riley R."/>
            <person name="Saito K."/>
            <person name="San Clemente H."/>
            <person name="Shapiro H."/>
            <person name="van Tuinen D."/>
            <person name="Becard G."/>
            <person name="Bonfante P."/>
            <person name="Paszkowski U."/>
            <person name="Shachar-Hill Y."/>
            <person name="Young J.P."/>
            <person name="Sanders I.R."/>
            <person name="Henrissat B."/>
            <person name="Rensing S.A."/>
            <person name="Grigoriev I.V."/>
            <person name="Corradi N."/>
            <person name="Roux C."/>
            <person name="Martin F."/>
        </authorList>
    </citation>
    <scope>NUCLEOTIDE SEQUENCE</scope>
    <source>
        <strain evidence="1">DAOM 197198</strain>
    </source>
</reference>
<sequence>MDLRRITSTLLLLSKPPTPVKETWMIRTTEKEKVRDLFCKSSLDAVSGISEPNTFFCVGHRTFAPSNRVHDDINYFIEPKEAVERLGNFLRDGKFCLLCGHRQSGKTTTAYAIEEWLLTNCDKDVYVMNLNNGIVINDGPEKFWWSICCQLESLDKNRFSFDKREEASSLTFVGFFSNPIIPMQRNAFL</sequence>
<dbReference type="EMBL" id="KI275024">
    <property type="protein sequence ID" value="ESA23102.1"/>
    <property type="molecule type" value="Genomic_DNA"/>
</dbReference>
<dbReference type="VEuPathDB" id="FungiDB:RhiirFUN_013305"/>
<organism evidence="1">
    <name type="scientific">Rhizophagus irregularis (strain DAOM 181602 / DAOM 197198 / MUCL 43194)</name>
    <name type="common">Arbuscular mycorrhizal fungus</name>
    <name type="synonym">Glomus intraradices</name>
    <dbReference type="NCBI Taxonomy" id="747089"/>
    <lineage>
        <taxon>Eukaryota</taxon>
        <taxon>Fungi</taxon>
        <taxon>Fungi incertae sedis</taxon>
        <taxon>Mucoromycota</taxon>
        <taxon>Glomeromycotina</taxon>
        <taxon>Glomeromycetes</taxon>
        <taxon>Glomerales</taxon>
        <taxon>Glomeraceae</taxon>
        <taxon>Rhizophagus</taxon>
    </lineage>
</organism>
<name>U9UTS7_RHIID</name>
<dbReference type="HOGENOM" id="CLU_1435114_0_0_1"/>
<evidence type="ECO:0008006" key="2">
    <source>
        <dbReference type="Google" id="ProtNLM"/>
    </source>
</evidence>
<gene>
    <name evidence="1" type="ORF">GLOINDRAFT_109084</name>
</gene>
<evidence type="ECO:0000313" key="1">
    <source>
        <dbReference type="EMBL" id="ESA23102.1"/>
    </source>
</evidence>